<evidence type="ECO:0000313" key="10">
    <source>
        <dbReference type="Proteomes" id="UP000318571"/>
    </source>
</evidence>
<proteinExistence type="inferred from homology"/>
<keyword evidence="4 5" id="KW-1015">Disulfide bond</keyword>
<dbReference type="InterPro" id="IPR001881">
    <property type="entry name" value="EGF-like_Ca-bd_dom"/>
</dbReference>
<dbReference type="SMART" id="SM00261">
    <property type="entry name" value="FU"/>
    <property type="match status" value="2"/>
</dbReference>
<dbReference type="STRING" id="6832.A0A553NS15"/>
<feature type="signal peptide" evidence="7">
    <location>
        <begin position="1"/>
        <end position="22"/>
    </location>
</feature>
<dbReference type="OrthoDB" id="19903at2759"/>
<dbReference type="CDD" id="cd00054">
    <property type="entry name" value="EGF_CA"/>
    <property type="match status" value="1"/>
</dbReference>
<dbReference type="InterPro" id="IPR009030">
    <property type="entry name" value="Growth_fac_rcpt_cys_sf"/>
</dbReference>
<dbReference type="Pfam" id="PF11938">
    <property type="entry name" value="DUF3456"/>
    <property type="match status" value="1"/>
</dbReference>
<evidence type="ECO:0000259" key="8">
    <source>
        <dbReference type="PROSITE" id="PS50026"/>
    </source>
</evidence>
<keyword evidence="6" id="KW-0472">Membrane</keyword>
<keyword evidence="2 5" id="KW-0245">EGF-like domain</keyword>
<gene>
    <name evidence="9" type="ORF">TCAL_05218</name>
</gene>
<feature type="disulfide bond" evidence="5">
    <location>
        <begin position="192"/>
        <end position="201"/>
    </location>
</feature>
<comment type="similarity">
    <text evidence="1">Belongs to the CRELD family.</text>
</comment>
<feature type="transmembrane region" description="Helical" evidence="6">
    <location>
        <begin position="331"/>
        <end position="363"/>
    </location>
</feature>
<evidence type="ECO:0000256" key="1">
    <source>
        <dbReference type="ARBA" id="ARBA00005897"/>
    </source>
</evidence>
<dbReference type="PROSITE" id="PS50026">
    <property type="entry name" value="EGF_3"/>
    <property type="match status" value="1"/>
</dbReference>
<comment type="caution">
    <text evidence="9">The sequence shown here is derived from an EMBL/GenBank/DDBJ whole genome shotgun (WGS) entry which is preliminary data.</text>
</comment>
<comment type="caution">
    <text evidence="5">Lacks conserved residue(s) required for the propagation of feature annotation.</text>
</comment>
<evidence type="ECO:0000256" key="3">
    <source>
        <dbReference type="ARBA" id="ARBA00022837"/>
    </source>
</evidence>
<dbReference type="CDD" id="cd00064">
    <property type="entry name" value="FU"/>
    <property type="match status" value="1"/>
</dbReference>
<dbReference type="PROSITE" id="PS00022">
    <property type="entry name" value="EGF_1"/>
    <property type="match status" value="1"/>
</dbReference>
<reference evidence="9 10" key="1">
    <citation type="journal article" date="2018" name="Nat. Ecol. Evol.">
        <title>Genomic signatures of mitonuclear coevolution across populations of Tigriopus californicus.</title>
        <authorList>
            <person name="Barreto F.S."/>
            <person name="Watson E.T."/>
            <person name="Lima T.G."/>
            <person name="Willett C.S."/>
            <person name="Edmands S."/>
            <person name="Li W."/>
            <person name="Burton R.S."/>
        </authorList>
    </citation>
    <scope>NUCLEOTIDE SEQUENCE [LARGE SCALE GENOMIC DNA]</scope>
    <source>
        <strain evidence="9 10">San Diego</strain>
    </source>
</reference>
<keyword evidence="7" id="KW-0732">Signal</keyword>
<keyword evidence="6" id="KW-0812">Transmembrane</keyword>
<dbReference type="InterPro" id="IPR021852">
    <property type="entry name" value="DUF3456"/>
</dbReference>
<feature type="domain" description="EGF-like" evidence="8">
    <location>
        <begin position="168"/>
        <end position="202"/>
    </location>
</feature>
<keyword evidence="3" id="KW-0106">Calcium</keyword>
<dbReference type="InterPro" id="IPR018097">
    <property type="entry name" value="EGF_Ca-bd_CS"/>
</dbReference>
<evidence type="ECO:0000256" key="2">
    <source>
        <dbReference type="ARBA" id="ARBA00022536"/>
    </source>
</evidence>
<dbReference type="SUPFAM" id="SSF57184">
    <property type="entry name" value="Growth factor receptor domain"/>
    <property type="match status" value="1"/>
</dbReference>
<dbReference type="PROSITE" id="PS01187">
    <property type="entry name" value="EGF_CA"/>
    <property type="match status" value="1"/>
</dbReference>
<dbReference type="OMA" id="HCRANQY"/>
<evidence type="ECO:0000256" key="4">
    <source>
        <dbReference type="ARBA" id="ARBA00023157"/>
    </source>
</evidence>
<dbReference type="Gene3D" id="2.10.25.10">
    <property type="entry name" value="Laminin"/>
    <property type="match status" value="1"/>
</dbReference>
<organism evidence="9 10">
    <name type="scientific">Tigriopus californicus</name>
    <name type="common">Marine copepod</name>
    <dbReference type="NCBI Taxonomy" id="6832"/>
    <lineage>
        <taxon>Eukaryota</taxon>
        <taxon>Metazoa</taxon>
        <taxon>Ecdysozoa</taxon>
        <taxon>Arthropoda</taxon>
        <taxon>Crustacea</taxon>
        <taxon>Multicrustacea</taxon>
        <taxon>Hexanauplia</taxon>
        <taxon>Copepoda</taxon>
        <taxon>Harpacticoida</taxon>
        <taxon>Harpacticidae</taxon>
        <taxon>Tigriopus</taxon>
    </lineage>
</organism>
<dbReference type="Proteomes" id="UP000318571">
    <property type="component" value="Chromosome 1"/>
</dbReference>
<evidence type="ECO:0000313" key="9">
    <source>
        <dbReference type="EMBL" id="TRY68225.1"/>
    </source>
</evidence>
<dbReference type="SMART" id="SM00179">
    <property type="entry name" value="EGF_CA"/>
    <property type="match status" value="1"/>
</dbReference>
<dbReference type="EMBL" id="VCGU01000010">
    <property type="protein sequence ID" value="TRY68225.1"/>
    <property type="molecule type" value="Genomic_DNA"/>
</dbReference>
<dbReference type="InterPro" id="IPR000742">
    <property type="entry name" value="EGF"/>
</dbReference>
<keyword evidence="6" id="KW-1133">Transmembrane helix</keyword>
<keyword evidence="10" id="KW-1185">Reference proteome</keyword>
<dbReference type="GO" id="GO:0005509">
    <property type="term" value="F:calcium ion binding"/>
    <property type="evidence" value="ECO:0007669"/>
    <property type="project" value="InterPro"/>
</dbReference>
<dbReference type="AlphaFoldDB" id="A0A553NS15"/>
<evidence type="ECO:0000256" key="7">
    <source>
        <dbReference type="SAM" id="SignalP"/>
    </source>
</evidence>
<sequence length="381" mass="41342">MVPVRISIVLVLVAFLSATAQGSTPDNPNHIKSSPKKEERAAAKLPPCAACAALVGSFEKGMERTARGKFEGGDAAWEEKNQGKGYASSEVRFVEIQERICKDLERGETQCHDNHHSWEDHLETWWKIQPMETRAPLKDWLCIETLKACCPEEHFGADCEPCFMKDKDGVICSGNGKCKGSGTRKGNGKCACDRGYGGELCEKCAVGFYESYKDEDKALCSPCHKSCLGHCTGSGPKNCAACKGGYTMDKEHGCTDIDECLLSQPCTGNKFCVNTEGTFQCLRCDKACNGCEGDGPDSCLVCAEGFVKNKDGLCITEQTAGRIFTISNTRFFTYIGLGVAACIIFQRSVVVAGILGLVIAVYITISEYYLQNASGELKPIL</sequence>
<dbReference type="PROSITE" id="PS01248">
    <property type="entry name" value="EGF_LAM_1"/>
    <property type="match status" value="1"/>
</dbReference>
<dbReference type="InterPro" id="IPR002049">
    <property type="entry name" value="LE_dom"/>
</dbReference>
<evidence type="ECO:0000256" key="6">
    <source>
        <dbReference type="SAM" id="Phobius"/>
    </source>
</evidence>
<name>A0A553NS15_TIGCA</name>
<protein>
    <recommendedName>
        <fullName evidence="8">EGF-like domain-containing protein</fullName>
    </recommendedName>
</protein>
<accession>A0A553NS15</accession>
<feature type="chain" id="PRO_5022163976" description="EGF-like domain-containing protein" evidence="7">
    <location>
        <begin position="23"/>
        <end position="381"/>
    </location>
</feature>
<dbReference type="InterPro" id="IPR006212">
    <property type="entry name" value="Furin_repeat"/>
</dbReference>
<evidence type="ECO:0000256" key="5">
    <source>
        <dbReference type="PROSITE-ProRule" id="PRU00076"/>
    </source>
</evidence>